<sequence length="211" mass="23737">MEIFDDVTAQMEAIRLPLYAVSVSAAHAADSPLYLFLHWHGFQRATPLHLPGISIPPRPVPSSLLQVDGPWYSDLLRDEVVLQLAWRLGAWDVRRTYARACNEIGAPPREALQCRQAFGEGDEDHPVTLDETPQGRRDAMQLAARRGYWRWLFHPVKGGLWSQLAQDDETLASDGARAGPCPVAPLPTEGRGRQTVYRMGRITRLILPRRL</sequence>
<organism evidence="1 2">
    <name type="scientific">Herbaspirillum seropedicae (strain SmR1)</name>
    <dbReference type="NCBI Taxonomy" id="757424"/>
    <lineage>
        <taxon>Bacteria</taxon>
        <taxon>Pseudomonadati</taxon>
        <taxon>Pseudomonadota</taxon>
        <taxon>Betaproteobacteria</taxon>
        <taxon>Burkholderiales</taxon>
        <taxon>Oxalobacteraceae</taxon>
        <taxon>Herbaspirillum</taxon>
    </lineage>
</organism>
<dbReference type="OrthoDB" id="8534240at2"/>
<dbReference type="RefSeq" id="WP_013236358.1">
    <property type="nucleotide sequence ID" value="NC_014323.1"/>
</dbReference>
<dbReference type="HOGENOM" id="CLU_1298760_0_0_4"/>
<accession>D8IVU7</accession>
<proteinExistence type="predicted"/>
<keyword evidence="2" id="KW-1185">Reference proteome</keyword>
<evidence type="ECO:0000313" key="2">
    <source>
        <dbReference type="Proteomes" id="UP000000329"/>
    </source>
</evidence>
<dbReference type="Proteomes" id="UP000000329">
    <property type="component" value="Chromosome"/>
</dbReference>
<protein>
    <recommendedName>
        <fullName evidence="3">Diguanylate cyclase</fullName>
    </recommendedName>
</protein>
<dbReference type="AlphaFoldDB" id="D8IVU7"/>
<name>D8IVU7_HERSS</name>
<dbReference type="eggNOG" id="ENOG50307EB">
    <property type="taxonomic scope" value="Bacteria"/>
</dbReference>
<reference evidence="1 2" key="1">
    <citation type="submission" date="2010-04" db="EMBL/GenBank/DDBJ databases">
        <title>The genome of Herbaspirillum seropedicae SmR1, an endophytic, nitrogen-fixing, plant-growth promoting beta-Proteobacteria.</title>
        <authorList>
            <person name="Pedrosa F.O."/>
            <person name="Monteiro R.A."/>
            <person name="Wassem R."/>
            <person name="Cruz L.M."/>
            <person name="Ayub R.A."/>
            <person name="Colauto N.B."/>
            <person name="Fernandez M.A."/>
            <person name="Fungaro M.H.P."/>
            <person name="Grisard E.C."/>
            <person name="Hungria M."/>
            <person name="Madeira H.M.F."/>
            <person name="Nodari R.O."/>
            <person name="Osaku C.A."/>
            <person name="Petzl-Erler M.L."/>
            <person name="Terenzi H."/>
            <person name="Vieira L.G.E."/>
            <person name="Almeida M.I.M."/>
            <person name="Alves L.R."/>
            <person name="Arantes O.M.N."/>
            <person name="Balsanelli E."/>
            <person name="Barcellos F.G."/>
            <person name="Baura V.A."/>
            <person name="Binde D.R."/>
            <person name="Campo R.J."/>
            <person name="Chubatsu L.S."/>
            <person name="Chueire L.M.O."/>
            <person name="Ciferri R.R."/>
            <person name="Correa L.C."/>
            <person name="da Conceicao Silva J.L."/>
            <person name="Dabul A.N.G."/>
            <person name="Dambros B.P."/>
            <person name="Faoro H."/>
            <person name="Favetti A."/>
            <person name="Friedermann G."/>
            <person name="Furlaneto M.C."/>
            <person name="Gasques L.S."/>
            <person name="Gimenes C.C.T."/>
            <person name="Gioppo N.M.R."/>
            <person name="Glienke-Blanco C."/>
            <person name="Godoy L.P."/>
            <person name="Guerra M.P."/>
            <person name="Karp S."/>
            <person name="Kava-Cordeiro V."/>
            <person name="Margarido V.P."/>
            <person name="Mathioni S.M."/>
            <person name="Menck-Soares M.A."/>
            <person name="Murace N.K."/>
            <person name="Nicolas M.F."/>
            <person name="Oliveira C.E.C."/>
            <person name="Pagnan N.A.B."/>
            <person name="Pamphile J.A."/>
            <person name="Patussi E.V."/>
            <person name="Pereira L.F.P."/>
            <person name="Pereira-Ferrari L."/>
            <person name="Pinto F.G.S."/>
            <person name="Precoma C."/>
            <person name="Prioli A.J."/>
            <person name="Prioli S.M.A.P."/>
            <person name="Raittz R.T."/>
            <person name="Ramos H.J.O."/>
            <person name="Ribeiro E.M.S.F."/>
            <person name="Rigo L.U."/>
            <person name="Rocha C.L.M.S.C."/>
            <person name="Rocha S.N."/>
            <person name="Santos K."/>
            <person name="Satori D."/>
            <person name="Silva A.G."/>
            <person name="Simao R.C.G."/>
            <person name="Soares M.A.M."/>
            <person name="Souza E.M."/>
            <person name="Steffens M.B.R."/>
            <person name="Steindel M."/>
            <person name="Tadra-Sfeir M.Z."/>
            <person name="Takahashi E.K."/>
            <person name="Torres R.A."/>
            <person name="Valle J.S."/>
            <person name="Vernal J.I."/>
            <person name="Vilas-Boas L.A."/>
            <person name="Watanabe M.A.E."/>
            <person name="Weiss V.A."/>
            <person name="Yates M.A."/>
            <person name="Souza E.M."/>
        </authorList>
    </citation>
    <scope>NUCLEOTIDE SEQUENCE [LARGE SCALE GENOMIC DNA]</scope>
    <source>
        <strain evidence="1 2">SmR1</strain>
    </source>
</reference>
<dbReference type="GeneID" id="29392835"/>
<dbReference type="KEGG" id="hse:Hsero_4439"/>
<dbReference type="EMBL" id="CP002039">
    <property type="protein sequence ID" value="ADJ65905.1"/>
    <property type="molecule type" value="Genomic_DNA"/>
</dbReference>
<evidence type="ECO:0000313" key="1">
    <source>
        <dbReference type="EMBL" id="ADJ65905.1"/>
    </source>
</evidence>
<evidence type="ECO:0008006" key="3">
    <source>
        <dbReference type="Google" id="ProtNLM"/>
    </source>
</evidence>
<gene>
    <name evidence="1" type="ordered locus">Hsero_4439</name>
</gene>